<organism evidence="1">
    <name type="scientific">bioreactor metagenome</name>
    <dbReference type="NCBI Taxonomy" id="1076179"/>
    <lineage>
        <taxon>unclassified sequences</taxon>
        <taxon>metagenomes</taxon>
        <taxon>ecological metagenomes</taxon>
    </lineage>
</organism>
<name>A0A645C602_9ZZZZ</name>
<reference evidence="1" key="1">
    <citation type="submission" date="2019-08" db="EMBL/GenBank/DDBJ databases">
        <authorList>
            <person name="Kucharzyk K."/>
            <person name="Murdoch R.W."/>
            <person name="Higgins S."/>
            <person name="Loffler F."/>
        </authorList>
    </citation>
    <scope>NUCLEOTIDE SEQUENCE</scope>
</reference>
<dbReference type="AlphaFoldDB" id="A0A645C602"/>
<proteinExistence type="predicted"/>
<accession>A0A645C602</accession>
<dbReference type="EMBL" id="VSSQ01022836">
    <property type="protein sequence ID" value="MPM69384.1"/>
    <property type="molecule type" value="Genomic_DNA"/>
</dbReference>
<evidence type="ECO:0000313" key="1">
    <source>
        <dbReference type="EMBL" id="MPM69384.1"/>
    </source>
</evidence>
<gene>
    <name evidence="1" type="ORF">SDC9_116329</name>
</gene>
<comment type="caution">
    <text evidence="1">The sequence shown here is derived from an EMBL/GenBank/DDBJ whole genome shotgun (WGS) entry which is preliminary data.</text>
</comment>
<protein>
    <submittedName>
        <fullName evidence="1">Uncharacterized protein</fullName>
    </submittedName>
</protein>
<sequence>MLGLFLKLRHHTACVHVHDAEAGSIVPRDLHHGNGAGRAGFFMPLHHPGVIHFVDMVAGEDHHILRVVSVDKGDVLKNGVCRALVPRAAGGGLVGRQNVDAAGAAVQVPGLAVIHIRVQLQRAILGQHAHGVDSGVCAVGQGEVDDAVFPAEGDRWLCHIAGKHVQPAALAAGQQHGDALLFHASASLFTGLSSCLFRGAPPGAFLLRPRRPFWRGRFNARELFGHCGFRGICRVLLLRPQEHAPKGRNAQYHRLLPPVEGNRLRLHGRIVSIVFAAKRFPVGVEHLDIPSLLRHAHPIIGIGVGRKIHRAQKRLPLGIPAEKDRHIVVVVVRHQPLETLLTEVLLPQGRGILIKPVGRPEKRLSFAVRLPLQQIPVQLSVRVPLVPLAQLRTHKQQFFSRMGQKVRVKSPERAELCFIVSRHLPHQRAFHMYHLVVGQGKHVIFRKRVHHGKGEVLVVELAEIGVQL</sequence>